<dbReference type="AlphaFoldDB" id="A0A8X6NS07"/>
<comment type="caution">
    <text evidence="2">The sequence shown here is derived from an EMBL/GenBank/DDBJ whole genome shotgun (WGS) entry which is preliminary data.</text>
</comment>
<evidence type="ECO:0000256" key="1">
    <source>
        <dbReference type="SAM" id="MobiDB-lite"/>
    </source>
</evidence>
<evidence type="ECO:0000313" key="3">
    <source>
        <dbReference type="Proteomes" id="UP000887013"/>
    </source>
</evidence>
<dbReference type="OrthoDB" id="6450371at2759"/>
<gene>
    <name evidence="2" type="primary">AVEN_12181_1</name>
    <name evidence="2" type="ORF">NPIL_156891</name>
</gene>
<dbReference type="EMBL" id="BMAW01107245">
    <property type="protein sequence ID" value="GFT28368.1"/>
    <property type="molecule type" value="Genomic_DNA"/>
</dbReference>
<feature type="region of interest" description="Disordered" evidence="1">
    <location>
        <begin position="51"/>
        <end position="113"/>
    </location>
</feature>
<accession>A0A8X6NS07</accession>
<name>A0A8X6NS07_NEPPI</name>
<evidence type="ECO:0000313" key="2">
    <source>
        <dbReference type="EMBL" id="GFT28368.1"/>
    </source>
</evidence>
<reference evidence="2" key="1">
    <citation type="submission" date="2020-08" db="EMBL/GenBank/DDBJ databases">
        <title>Multicomponent nature underlies the extraordinary mechanical properties of spider dragline silk.</title>
        <authorList>
            <person name="Kono N."/>
            <person name="Nakamura H."/>
            <person name="Mori M."/>
            <person name="Yoshida Y."/>
            <person name="Ohtoshi R."/>
            <person name="Malay A.D."/>
            <person name="Moran D.A.P."/>
            <person name="Tomita M."/>
            <person name="Numata K."/>
            <person name="Arakawa K."/>
        </authorList>
    </citation>
    <scope>NUCLEOTIDE SEQUENCE</scope>
</reference>
<keyword evidence="3" id="KW-1185">Reference proteome</keyword>
<proteinExistence type="predicted"/>
<feature type="compositionally biased region" description="Polar residues" evidence="1">
    <location>
        <begin position="103"/>
        <end position="113"/>
    </location>
</feature>
<protein>
    <submittedName>
        <fullName evidence="2">Uncharacterized protein</fullName>
    </submittedName>
</protein>
<organism evidence="2 3">
    <name type="scientific">Nephila pilipes</name>
    <name type="common">Giant wood spider</name>
    <name type="synonym">Nephila maculata</name>
    <dbReference type="NCBI Taxonomy" id="299642"/>
    <lineage>
        <taxon>Eukaryota</taxon>
        <taxon>Metazoa</taxon>
        <taxon>Ecdysozoa</taxon>
        <taxon>Arthropoda</taxon>
        <taxon>Chelicerata</taxon>
        <taxon>Arachnida</taxon>
        <taxon>Araneae</taxon>
        <taxon>Araneomorphae</taxon>
        <taxon>Entelegynae</taxon>
        <taxon>Araneoidea</taxon>
        <taxon>Nephilidae</taxon>
        <taxon>Nephila</taxon>
    </lineage>
</organism>
<sequence length="113" mass="12452">MLKNVIEDFSEGLWGWIGNRSSKECLMKNVRCARACEAPAPIYPPEAECTRTPSLIGGPSSRRPSKTEVSPRMAMANDDRSKALRCPATHQRGWATLSRLPASPTSATHHQHP</sequence>
<dbReference type="Proteomes" id="UP000887013">
    <property type="component" value="Unassembled WGS sequence"/>
</dbReference>